<gene>
    <name evidence="1" type="ORF">Vadar_002672</name>
</gene>
<protein>
    <submittedName>
        <fullName evidence="1">Uncharacterized protein</fullName>
    </submittedName>
</protein>
<comment type="caution">
    <text evidence="1">The sequence shown here is derived from an EMBL/GenBank/DDBJ whole genome shotgun (WGS) entry which is preliminary data.</text>
</comment>
<name>A0ACB7XFH2_9ERIC</name>
<evidence type="ECO:0000313" key="1">
    <source>
        <dbReference type="EMBL" id="KAH7839327.1"/>
    </source>
</evidence>
<accession>A0ACB7XFH2</accession>
<evidence type="ECO:0000313" key="2">
    <source>
        <dbReference type="Proteomes" id="UP000828048"/>
    </source>
</evidence>
<organism evidence="1 2">
    <name type="scientific">Vaccinium darrowii</name>
    <dbReference type="NCBI Taxonomy" id="229202"/>
    <lineage>
        <taxon>Eukaryota</taxon>
        <taxon>Viridiplantae</taxon>
        <taxon>Streptophyta</taxon>
        <taxon>Embryophyta</taxon>
        <taxon>Tracheophyta</taxon>
        <taxon>Spermatophyta</taxon>
        <taxon>Magnoliopsida</taxon>
        <taxon>eudicotyledons</taxon>
        <taxon>Gunneridae</taxon>
        <taxon>Pentapetalae</taxon>
        <taxon>asterids</taxon>
        <taxon>Ericales</taxon>
        <taxon>Ericaceae</taxon>
        <taxon>Vaccinioideae</taxon>
        <taxon>Vaccinieae</taxon>
        <taxon>Vaccinium</taxon>
    </lineage>
</organism>
<sequence length="341" mass="39036">MSTVKRRVMELTGKTWYKFQQSIPDSQHLREKETMQDENKVVIIVDYNETCKPFDLTETKKPRRFQELEKRIKKSFHLLSKTYHVKCFRGEEELTVSNNDTLRDCIDQQDLNNPVKVSKRGEERGDAGSFVVTPFSIFVDFDFELFTDRATGELAEDPQEVPDHDDDYFETPNLNDIDVEVGYILRFENGEPSFIPSHVFVDQSCGSETANPANPPNPTTPTSNAGPKPPKKKAKPNKEAALHETMGTYMAKSNEVLEKIAGGVCYEKDLSVKRAGVVTELLKLKLDMDDMFVVNEKICETEQRVETFYALPDGLRLPWTDVGYDHLGCDDFNLHIWAMMM</sequence>
<keyword evidence="2" id="KW-1185">Reference proteome</keyword>
<reference evidence="1 2" key="1">
    <citation type="journal article" date="2021" name="Hortic Res">
        <title>High-quality reference genome and annotation aids understanding of berry development for evergreen blueberry (Vaccinium darrowii).</title>
        <authorList>
            <person name="Yu J."/>
            <person name="Hulse-Kemp A.M."/>
            <person name="Babiker E."/>
            <person name="Staton M."/>
        </authorList>
    </citation>
    <scope>NUCLEOTIDE SEQUENCE [LARGE SCALE GENOMIC DNA]</scope>
    <source>
        <strain evidence="2">cv. NJ 8807/NJ 8810</strain>
        <tissue evidence="1">Young leaf</tissue>
    </source>
</reference>
<dbReference type="EMBL" id="CM037160">
    <property type="protein sequence ID" value="KAH7839327.1"/>
    <property type="molecule type" value="Genomic_DNA"/>
</dbReference>
<proteinExistence type="predicted"/>
<dbReference type="Proteomes" id="UP000828048">
    <property type="component" value="Chromosome 10"/>
</dbReference>